<dbReference type="Gene3D" id="2.60.40.10">
    <property type="entry name" value="Immunoglobulins"/>
    <property type="match status" value="3"/>
</dbReference>
<feature type="non-terminal residue" evidence="4">
    <location>
        <position position="3014"/>
    </location>
</feature>
<dbReference type="InterPro" id="IPR002126">
    <property type="entry name" value="Cadherin-like_dom"/>
</dbReference>
<dbReference type="PRINTS" id="PR00313">
    <property type="entry name" value="CABNDNGRPT"/>
</dbReference>
<dbReference type="InterPro" id="IPR010221">
    <property type="entry name" value="VCBS_dom"/>
</dbReference>
<dbReference type="PANTHER" id="PTHR14139:SF2">
    <property type="entry name" value="CALSYNTENIN-1"/>
    <property type="match status" value="1"/>
</dbReference>
<dbReference type="Gene3D" id="2.150.10.10">
    <property type="entry name" value="Serralysin-like metalloprotease, C-terminal"/>
    <property type="match status" value="5"/>
</dbReference>
<evidence type="ECO:0000256" key="2">
    <source>
        <dbReference type="SAM" id="MobiDB-lite"/>
    </source>
</evidence>
<dbReference type="InterPro" id="IPR040853">
    <property type="entry name" value="RapA2_cadherin-like"/>
</dbReference>
<protein>
    <submittedName>
        <fullName evidence="4">VCBS repeat-containing protein</fullName>
    </submittedName>
</protein>
<evidence type="ECO:0000313" key="5">
    <source>
        <dbReference type="Proteomes" id="UP000621447"/>
    </source>
</evidence>
<accession>A0ABX2JSU4</accession>
<dbReference type="Pfam" id="PF17803">
    <property type="entry name" value="Cadherin_4"/>
    <property type="match status" value="4"/>
</dbReference>
<feature type="compositionally biased region" description="Gly residues" evidence="2">
    <location>
        <begin position="2821"/>
        <end position="2842"/>
    </location>
</feature>
<comment type="caution">
    <text evidence="4">The sequence shown here is derived from an EMBL/GenBank/DDBJ whole genome shotgun (WGS) entry which is preliminary data.</text>
</comment>
<dbReference type="InterPro" id="IPR011049">
    <property type="entry name" value="Serralysin-like_metalloprot_C"/>
</dbReference>
<proteinExistence type="predicted"/>
<reference evidence="4 5" key="1">
    <citation type="submission" date="2020-06" db="EMBL/GenBank/DDBJ databases">
        <title>Sphingomonas hominis sp. nov., a member of the Sphingomonas, isolated from the hair of a 22-year-old girl.</title>
        <authorList>
            <person name="Zhang D.-F."/>
            <person name="Cui X.-W."/>
        </authorList>
    </citation>
    <scope>NUCLEOTIDE SEQUENCE [LARGE SCALE GENOMIC DNA]</scope>
    <source>
        <strain evidence="4 5">HHU CXW</strain>
    </source>
</reference>
<dbReference type="InterPro" id="IPR013517">
    <property type="entry name" value="FG-GAP"/>
</dbReference>
<feature type="region of interest" description="Disordered" evidence="2">
    <location>
        <begin position="2821"/>
        <end position="2867"/>
    </location>
</feature>
<evidence type="ECO:0000256" key="1">
    <source>
        <dbReference type="ARBA" id="ARBA00022729"/>
    </source>
</evidence>
<keyword evidence="1" id="KW-0732">Signal</keyword>
<dbReference type="NCBIfam" id="TIGR01965">
    <property type="entry name" value="VCBS_repeat"/>
    <property type="match status" value="7"/>
</dbReference>
<dbReference type="InterPro" id="IPR028994">
    <property type="entry name" value="Integrin_alpha_N"/>
</dbReference>
<feature type="region of interest" description="Disordered" evidence="2">
    <location>
        <begin position="1487"/>
        <end position="1516"/>
    </location>
</feature>
<dbReference type="SUPFAM" id="SSF69318">
    <property type="entry name" value="Integrin alpha N-terminal domain"/>
    <property type="match status" value="2"/>
</dbReference>
<dbReference type="PROSITE" id="PS50268">
    <property type="entry name" value="CADHERIN_2"/>
    <property type="match status" value="1"/>
</dbReference>
<dbReference type="EMBL" id="JABULH010000020">
    <property type="protein sequence ID" value="NTS66850.1"/>
    <property type="molecule type" value="Genomic_DNA"/>
</dbReference>
<dbReference type="InterPro" id="IPR013783">
    <property type="entry name" value="Ig-like_fold"/>
</dbReference>
<keyword evidence="5" id="KW-1185">Reference proteome</keyword>
<dbReference type="InterPro" id="IPR018511">
    <property type="entry name" value="Hemolysin-typ_Ca-bd_CS"/>
</dbReference>
<dbReference type="Pfam" id="PF13517">
    <property type="entry name" value="FG-GAP_3"/>
    <property type="match status" value="1"/>
</dbReference>
<sequence length="3014" mass="303275">MGERFRFFRRIAAKLGDPRMGGCMAGKFIRGNDTIGDIGAYDSRLIFGDFDGDGDIDILYQNGNVAGAGIGYKQNNGDGTFTDFANANSSATFAGVDFSTTNVSRTVLSVEDINNDGRVDIVDRSNGATNILYQTPTGFTSGPDTIGDTGQYDSRMIFGDFDNDGDTDILYQNGNVAGAGIGYKQNNGNGTFTDFADAKASATFAGIDLSTTQVTRTTMSVEDINHDGRVDIVDRTNNATRILYQGANGFAAGPDTIGDTGQYDSRMIFGDFDSDGDIDILYQNGNVAGVGIGYKQNNGDGTFTDFANANDSTTFAGVDFSTTQVTRTTMDVVDIDHDGDVDIIDRTNDATAIIYQAQAPVLGGGGNTVSVTEGDGVEVNGAITLSDIDNTTLTGARVAIDNFSDGDQLDIAYPNGLSATYSNGVLTLSGTASVDAYQAALRSVFYFTRSDNPSTQDRTISFTVNDGQADSNVATSIVEVTAINDAPVNTTGATQTINEDAGSTIITGLSIVDPDNNGASTYTTTLSTTAGTLTVSEPQNFAIASGGASYTVTNSGGTSTIVLTGTLAQINAVIDDSIAFTPTANLNGSARITMTTNDGGTSGDGGALSASATKFINITAINDAPVATGGGNTIAHTEGGAATVVNGAIALSDVDNTTLTGAQVAINGNFSAGDRLNFTNQNGITGAYNTGTGVLTLSGTASIDAYQSALRSITYSTISENPGTQDRTINFTVNDGSLNSTATPTTVQVTAVNDAPTVTIAGLPGATEQVADNLKGHITVGDVDAGNNLITATISVTQGSGALTIDRGDSGVRIYAGATYDGGAAGRVPFSYGIEGTVAQINAFLGTGAASTSSLTFTAISDAPPASTTLSVTVNDGGNTGSGGALIMTQTATIAIASVNDAPVLPSMANFAVALEDTTRVFNASDFGFTDAEGNGLAAVRITSLPSAVLGTLALKSGDFYFQVDANTEITRAQIDAGDFVFIPRSDANGQTDFGYQVRDNGGTANGGNDLSAIGSFGLTVASVNDAPSGTNSTITTPENAAITVTTANFGFSDPADTPANSFNGAFVDTVPTTGTLFLSVNGIPSAVAAGQFVSAADIAANRLVFVPADTNMTRDVTLTFRVQDNGGTSNGGHNTDQTPNTLTITVTAVNDAPVVDLNGAGAGTSATLAYTENQVPTAIAPAATVTDADSANFDGGTLTVAFTAGSAAEDQLSLSSPTVQASGGFIRTGSTGFLPGPDGTPVPLFFPTAQIGSYTGGLNGAALVISFNANATPALVQQVTEAVAYANASENPSGATRTLSYTLTDGDGGTAVTAATITVTPVDDAPVAVADTGAVLETGTTSGNVLGNDTDVDGGPKTVAAVNGVAADVGQQITLASGALLTLNSDGTYAYNPNGAFQRLAGPDSGAPFDQTHATDTFTYTLNGGGTATVTVTVTGEDNNDTFTVTDNNTGDTRIIATGTGNDQFTGLGTASYVVDGGAGDDRIITDRGNDRVTGGTGDDFIETGAGNDDVSGGDGNDTLVGGAGEGDDFYDGGAGTDTVTYTSQGAGANLVINLVETDRSQGAGAVFPTGAPADIGARLQAILVRNNLPVTTAVGYAYGGAIGVDALRGIENVTSGGGDDVIVGNAGANTIDAGAGNDLVSGGAGNDVLIGGEGVDTLFYGDITNIVQVNLAEGQVNAGAQGGVDQVSGFENVILGSGNDQFIGDAGDNAVEGGAGNDQLDGGAGTDTAVYRGVAAADGIAVQLGDELRITPGGSLGTDRLSNIERVSFVNGDDVFTVTVQDGNALVASRDDTGAVTATSTTTAGATPATLTATAATGVLANDVNLDQGGADQKVVAAVSFGDTVGAVGQALTGTYGTLTLNADGSYSYVANTAATVALNAGATGQDVFTYRADDGDVGDSAPATLTFTVMGANETATITGTATGGVTEDATTPNLTTTGQLTVTDADTGEAVFRTQSDTTGVNGHGSFSLDSAGNWTYTADNSQTAIQQLGAGDTITDSFTAVSSDGTASQVVTVTITGTNDPVILGGATIATIADTAATDTFAVLTGRIDNDPSNGANGVGQLTDTDRGDVYTYTVVGTPDTTYGTFALNSDGTYTFTPNNAAINALPEGAQQTLTYTIEVNDNAGSTSRSEFTINITGANDDATIGGQLTGSVTEDVNVTPATDDAPATLTTSGTVTVSDVDTGQATIEPQNGTGGEYGVFTIDAAGKWTYTVSNDRVQFLGANETVTERFDIQSTDGSGVDTVEVTINGTNDTPVLTGGDLVTYNDTSETDTFQAFSGRISNVNANGGLIFEPLAMVEGTSQTQPVGRLSDADVSDRDFTFARAGSAEENAINDAYGTLVVNSDGSYTFTPNDAAVNALTETLVLTYTISATDDSGAANATGTGTFTITLNGVNDAPLTGGDVAVSVTEDAVATGTTNLVATGTLTVTDADTNQSSYQANTIVGSYGTFVIAADGTYTYTADNNQRAIQEIGEGDTRTETFTALTADGTQQQVTVTINGVNDAPVVVQPGTSVLVDNSPANGSFATATSLDGLFGYAANPDVGNATTVPHVSIQGTTSDGVIDYYTFTVGAGGGTVTLDVDKAFDPNGNPIDTTIALYNSAGNIVARNDDAGDQNGTNPGEYGNYSFLTRTLPAGTYTVAIDRFPGVGNNSAPDPMETGSTYALQVSLTNPAIPSAEAGPYTQTVTETDSAIALTGRVVVTDDVGDTDTFARTASSVTASGLTLTAAQQAAIVAAFTVNSDTGTYAFNLASPDYLDAGQSITANFTVTATDQFGVLTTQNVTYTINGSEETGAQAQATDGDDIITGTSFGDLINGGTGDDTINGGGGNDQLSGGLGDDTLNGGSGDDTLNGGSGDDTLNGGSGNDLLFGGAGDDVLNGGSGDDLLAGGTGTNTVDGGAGNDTGVLELTSDQYLIETINATTARFTSSDGTERTTFSNVESYRFVDGTTLVLNAGGRTLTGTAGSNVLAVGAGTNTVDGGAGDDTGVLRGNYADYTMTQGAGSVTIART</sequence>
<evidence type="ECO:0000259" key="3">
    <source>
        <dbReference type="PROSITE" id="PS50268"/>
    </source>
</evidence>
<dbReference type="Proteomes" id="UP000621447">
    <property type="component" value="Unassembled WGS sequence"/>
</dbReference>
<organism evidence="4 5">
    <name type="scientific">Sphingomonas hominis</name>
    <dbReference type="NCBI Taxonomy" id="2741495"/>
    <lineage>
        <taxon>Bacteria</taxon>
        <taxon>Pseudomonadati</taxon>
        <taxon>Pseudomonadota</taxon>
        <taxon>Alphaproteobacteria</taxon>
        <taxon>Sphingomonadales</taxon>
        <taxon>Sphingomonadaceae</taxon>
        <taxon>Sphingomonas</taxon>
    </lineage>
</organism>
<gene>
    <name evidence="4" type="ORF">HRV97_17050</name>
</gene>
<dbReference type="RefSeq" id="WP_174195328.1">
    <property type="nucleotide sequence ID" value="NZ_JABULH010000020.1"/>
</dbReference>
<dbReference type="Pfam" id="PF00353">
    <property type="entry name" value="HemolysinCabind"/>
    <property type="match status" value="7"/>
</dbReference>
<dbReference type="InterPro" id="IPR001343">
    <property type="entry name" value="Hemolysn_Ca-bd"/>
</dbReference>
<evidence type="ECO:0000313" key="4">
    <source>
        <dbReference type="EMBL" id="NTS66850.1"/>
    </source>
</evidence>
<name>A0ABX2JSU4_9SPHN</name>
<dbReference type="SUPFAM" id="SSF51120">
    <property type="entry name" value="beta-Roll"/>
    <property type="match status" value="6"/>
</dbReference>
<dbReference type="PANTHER" id="PTHR14139">
    <property type="entry name" value="CALSYNTENIN"/>
    <property type="match status" value="1"/>
</dbReference>
<feature type="domain" description="Cadherin" evidence="3">
    <location>
        <begin position="2068"/>
        <end position="2174"/>
    </location>
</feature>
<dbReference type="PROSITE" id="PS00330">
    <property type="entry name" value="HEMOLYSIN_CALCIUM"/>
    <property type="match status" value="4"/>
</dbReference>